<evidence type="ECO:0000259" key="1">
    <source>
        <dbReference type="PROSITE" id="PS50878"/>
    </source>
</evidence>
<dbReference type="PROSITE" id="PS50878">
    <property type="entry name" value="RT_POL"/>
    <property type="match status" value="1"/>
</dbReference>
<dbReference type="EMBL" id="JAVFWL010000006">
    <property type="protein sequence ID" value="KAK6761830.1"/>
    <property type="molecule type" value="Genomic_DNA"/>
</dbReference>
<keyword evidence="3" id="KW-1185">Reference proteome</keyword>
<dbReference type="Proteomes" id="UP001303046">
    <property type="component" value="Unassembled WGS sequence"/>
</dbReference>
<evidence type="ECO:0000313" key="3">
    <source>
        <dbReference type="Proteomes" id="UP001303046"/>
    </source>
</evidence>
<dbReference type="InterPro" id="IPR000477">
    <property type="entry name" value="RT_dom"/>
</dbReference>
<accession>A0ABR1EGT2</accession>
<protein>
    <recommendedName>
        <fullName evidence="1">Reverse transcriptase domain-containing protein</fullName>
    </recommendedName>
</protein>
<name>A0ABR1EGT2_NECAM</name>
<comment type="caution">
    <text evidence="2">The sequence shown here is derived from an EMBL/GenBank/DDBJ whole genome shotgun (WGS) entry which is preliminary data.</text>
</comment>
<proteinExistence type="predicted"/>
<organism evidence="2 3">
    <name type="scientific">Necator americanus</name>
    <name type="common">Human hookworm</name>
    <dbReference type="NCBI Taxonomy" id="51031"/>
    <lineage>
        <taxon>Eukaryota</taxon>
        <taxon>Metazoa</taxon>
        <taxon>Ecdysozoa</taxon>
        <taxon>Nematoda</taxon>
        <taxon>Chromadorea</taxon>
        <taxon>Rhabditida</taxon>
        <taxon>Rhabditina</taxon>
        <taxon>Rhabditomorpha</taxon>
        <taxon>Strongyloidea</taxon>
        <taxon>Ancylostomatidae</taxon>
        <taxon>Bunostominae</taxon>
        <taxon>Necator</taxon>
    </lineage>
</organism>
<feature type="domain" description="Reverse transcriptase" evidence="1">
    <location>
        <begin position="1"/>
        <end position="100"/>
    </location>
</feature>
<dbReference type="PANTHER" id="PTHR47027:SF20">
    <property type="entry name" value="REVERSE TRANSCRIPTASE-LIKE PROTEIN WITH RNA-DIRECTED DNA POLYMERASE DOMAIN"/>
    <property type="match status" value="1"/>
</dbReference>
<dbReference type="PANTHER" id="PTHR47027">
    <property type="entry name" value="REVERSE TRANSCRIPTASE DOMAIN-CONTAINING PROTEIN"/>
    <property type="match status" value="1"/>
</dbReference>
<reference evidence="2 3" key="1">
    <citation type="submission" date="2023-08" db="EMBL/GenBank/DDBJ databases">
        <title>A Necator americanus chromosomal reference genome.</title>
        <authorList>
            <person name="Ilik V."/>
            <person name="Petrzelkova K.J."/>
            <person name="Pardy F."/>
            <person name="Fuh T."/>
            <person name="Niatou-Singa F.S."/>
            <person name="Gouil Q."/>
            <person name="Baker L."/>
            <person name="Ritchie M.E."/>
            <person name="Jex A.R."/>
            <person name="Gazzola D."/>
            <person name="Li H."/>
            <person name="Toshio Fujiwara R."/>
            <person name="Zhan B."/>
            <person name="Aroian R.V."/>
            <person name="Pafco B."/>
            <person name="Schwarz E.M."/>
        </authorList>
    </citation>
    <scope>NUCLEOTIDE SEQUENCE [LARGE SCALE GENOMIC DNA]</scope>
    <source>
        <strain evidence="2 3">Aroian</strain>
        <tissue evidence="2">Whole animal</tissue>
    </source>
</reference>
<sequence>MYKVLERMIVDRLIRHREETTRDEEAGFRPGRSTIDQVVTGVRQGAVAGPFLFNFAIDDIIRRTVDYCPAYIILAPSGRPLTDLEYADDVLIFEESSTKL</sequence>
<gene>
    <name evidence="2" type="primary">Necator_chrX.g22951</name>
    <name evidence="2" type="ORF">RB195_022788</name>
</gene>
<evidence type="ECO:0000313" key="2">
    <source>
        <dbReference type="EMBL" id="KAK6761830.1"/>
    </source>
</evidence>